<feature type="transmembrane region" description="Helical" evidence="1">
    <location>
        <begin position="338"/>
        <end position="356"/>
    </location>
</feature>
<dbReference type="KEGG" id="fli:Fleli_1532"/>
<feature type="transmembrane region" description="Helical" evidence="1">
    <location>
        <begin position="308"/>
        <end position="326"/>
    </location>
</feature>
<feature type="transmembrane region" description="Helical" evidence="1">
    <location>
        <begin position="17"/>
        <end position="35"/>
    </location>
</feature>
<gene>
    <name evidence="2" type="ordered locus">Fleli_1532</name>
</gene>
<evidence type="ECO:0008006" key="4">
    <source>
        <dbReference type="Google" id="ProtNLM"/>
    </source>
</evidence>
<dbReference type="RefSeq" id="WP_014797410.1">
    <property type="nucleotide sequence ID" value="NC_018018.1"/>
</dbReference>
<feature type="transmembrane region" description="Helical" evidence="1">
    <location>
        <begin position="362"/>
        <end position="380"/>
    </location>
</feature>
<keyword evidence="1" id="KW-1133">Transmembrane helix</keyword>
<evidence type="ECO:0000256" key="1">
    <source>
        <dbReference type="SAM" id="Phobius"/>
    </source>
</evidence>
<evidence type="ECO:0000313" key="2">
    <source>
        <dbReference type="EMBL" id="AFM03953.1"/>
    </source>
</evidence>
<feature type="transmembrane region" description="Helical" evidence="1">
    <location>
        <begin position="88"/>
        <end position="105"/>
    </location>
</feature>
<keyword evidence="1" id="KW-0472">Membrane</keyword>
<organism evidence="2 3">
    <name type="scientific">Bernardetia litoralis (strain ATCC 23117 / DSM 6794 / NBRC 15988 / NCIMB 1366 / Fx l1 / Sio-4)</name>
    <name type="common">Flexibacter litoralis</name>
    <dbReference type="NCBI Taxonomy" id="880071"/>
    <lineage>
        <taxon>Bacteria</taxon>
        <taxon>Pseudomonadati</taxon>
        <taxon>Bacteroidota</taxon>
        <taxon>Cytophagia</taxon>
        <taxon>Cytophagales</taxon>
        <taxon>Bernardetiaceae</taxon>
        <taxon>Bernardetia</taxon>
    </lineage>
</organism>
<evidence type="ECO:0000313" key="3">
    <source>
        <dbReference type="Proteomes" id="UP000006054"/>
    </source>
</evidence>
<dbReference type="OrthoDB" id="870653at2"/>
<dbReference type="Proteomes" id="UP000006054">
    <property type="component" value="Chromosome"/>
</dbReference>
<keyword evidence="3" id="KW-1185">Reference proteome</keyword>
<sequence>MLSHFFSFKNLDSNSKIRFLIGFLILLIFQIWSTYKGEGIAKTHDSFQYLQTAENLILQSDFIQKEAQPYIAWALGFPFLLILFKDSIFLNLICLLGVYIFYFDLIQKLFQKTLMKWWLILAFSFATPLYLIHHFVWSEPPFLLFLIACIWAFYYLIDNQKCFWFCFFGFLFCAMRNAGLYFVIGINSGIILFYMLPSLNKKEFTIPILWKNSYFKSLVYFSFSSTLPIFLWWIHAKIKTEGNFDTIYNLALRTFLEECLNYGDILSRWFFPPSIPLEIRLSFFVLSLILFLFYFFKKIKLETDKNTNFILFIFWITFVYLIGMLLSRAGMKIDAERFLAIIYPFLLILIGFILEKLKTNDFLKYGIAFLWLAYPLLRTLKNIIFWN</sequence>
<dbReference type="HOGENOM" id="CLU_713199_0_0_10"/>
<feature type="transmembrane region" description="Helical" evidence="1">
    <location>
        <begin position="142"/>
        <end position="157"/>
    </location>
</feature>
<feature type="transmembrane region" description="Helical" evidence="1">
    <location>
        <begin position="277"/>
        <end position="296"/>
    </location>
</feature>
<protein>
    <recommendedName>
        <fullName evidence="4">Glycosyltransferase RgtA/B/C/D-like domain-containing protein</fullName>
    </recommendedName>
</protein>
<keyword evidence="1" id="KW-0812">Transmembrane</keyword>
<dbReference type="AlphaFoldDB" id="I4AJ18"/>
<name>I4AJ18_BERLS</name>
<reference evidence="3" key="1">
    <citation type="submission" date="2012-06" db="EMBL/GenBank/DDBJ databases">
        <title>The complete genome of Flexibacter litoralis DSM 6794.</title>
        <authorList>
            <person name="Lucas S."/>
            <person name="Copeland A."/>
            <person name="Lapidus A."/>
            <person name="Glavina del Rio T."/>
            <person name="Dalin E."/>
            <person name="Tice H."/>
            <person name="Bruce D."/>
            <person name="Goodwin L."/>
            <person name="Pitluck S."/>
            <person name="Peters L."/>
            <person name="Ovchinnikova G."/>
            <person name="Lu M."/>
            <person name="Kyrpides N."/>
            <person name="Mavromatis K."/>
            <person name="Ivanova N."/>
            <person name="Brettin T."/>
            <person name="Detter J.C."/>
            <person name="Han C."/>
            <person name="Larimer F."/>
            <person name="Land M."/>
            <person name="Hauser L."/>
            <person name="Markowitz V."/>
            <person name="Cheng J.-F."/>
            <person name="Hugenholtz P."/>
            <person name="Woyke T."/>
            <person name="Wu D."/>
            <person name="Spring S."/>
            <person name="Lang E."/>
            <person name="Kopitz M."/>
            <person name="Brambilla E."/>
            <person name="Klenk H.-P."/>
            <person name="Eisen J.A."/>
        </authorList>
    </citation>
    <scope>NUCLEOTIDE SEQUENCE [LARGE SCALE GENOMIC DNA]</scope>
    <source>
        <strain evidence="3">ATCC 23117 / DSM 6794 / NBRC 15988 / NCIMB 1366 / Sio-4</strain>
    </source>
</reference>
<dbReference type="EMBL" id="CP003345">
    <property type="protein sequence ID" value="AFM03953.1"/>
    <property type="molecule type" value="Genomic_DNA"/>
</dbReference>
<accession>I4AJ18</accession>
<dbReference type="eggNOG" id="ENOG5033NYB">
    <property type="taxonomic scope" value="Bacteria"/>
</dbReference>
<feature type="transmembrane region" description="Helical" evidence="1">
    <location>
        <begin position="117"/>
        <end position="136"/>
    </location>
</feature>
<proteinExistence type="predicted"/>